<feature type="chain" id="PRO_5046457895" evidence="1">
    <location>
        <begin position="18"/>
        <end position="512"/>
    </location>
</feature>
<sequence>MLFLLLTYLLSILCTSSKNDSIETCENAIEDLINTSDKLYKTVIEVKEKSEIILVCILNQIIKKEITTQHIIFDFIRPIDIIKISKIILKKTKDALLPFKAIIDKMLIVINYLNDILLLKECQILKKDIDFILNYIAGIENFYNFVFDLRDINMSEINLMNDFSELETITKALPTFSIENCNIIWEKCQNLHDNSLSLAKKWYALTQEEKKDISSGCDLSINDFIKYEIIDFFDSFIILNNLYEYFFKLSKLSKEELYIFRNNKYDIINLMNSITKFESCYEEFKLKNDEYFKSINNNMRMNINNENEIIERNYLRFIKICRKCDMITEDYISTLEILIFDDKVYYKKEIESLFEFVYDCFSKYSQHLNNEMVNKIRDADKKIKLIIHAFYLTPNNENEKYNNIKKNFDDLVGISAILTSVFSNEHMLKKRYSHILFKDSDQLRDINEESYITSLFSIFNKEIETIIEISDACEEYIIHEDEENEHACQSIDEHLIKKSLELLVELIVDKNI</sequence>
<dbReference type="Proteomes" id="UP001516464">
    <property type="component" value="Unassembled WGS sequence"/>
</dbReference>
<dbReference type="EMBL" id="SBIQ01000110">
    <property type="protein sequence ID" value="KAF7683244.1"/>
    <property type="molecule type" value="Genomic_DNA"/>
</dbReference>
<evidence type="ECO:0000256" key="1">
    <source>
        <dbReference type="SAM" id="SignalP"/>
    </source>
</evidence>
<keyword evidence="3" id="KW-1185">Reference proteome</keyword>
<feature type="signal peptide" evidence="1">
    <location>
        <begin position="1"/>
        <end position="17"/>
    </location>
</feature>
<keyword evidence="1" id="KW-0732">Signal</keyword>
<evidence type="ECO:0000313" key="2">
    <source>
        <dbReference type="EMBL" id="KAF7683244.1"/>
    </source>
</evidence>
<protein>
    <submittedName>
        <fullName evidence="2">Uncharacterized protein</fullName>
    </submittedName>
</protein>
<name>A0ABQ7HYM1_9MICR</name>
<reference evidence="2 3" key="1">
    <citation type="submission" date="2019-01" db="EMBL/GenBank/DDBJ databases">
        <title>Genomes sequencing and comparative genomics of infectious freshwater microsporidia, Cucumispora dikerogammari and Thelohania contejeani.</title>
        <authorList>
            <person name="Cormier A."/>
            <person name="Giraud I."/>
            <person name="Wattier R."/>
            <person name="Teixeira M."/>
            <person name="Grandjean F."/>
            <person name="Rigaud T."/>
            <person name="Cordaux R."/>
        </authorList>
    </citation>
    <scope>NUCLEOTIDE SEQUENCE [LARGE SCALE GENOMIC DNA]</scope>
    <source>
        <strain evidence="2">T1</strain>
        <tissue evidence="2">Spores</tissue>
    </source>
</reference>
<proteinExistence type="predicted"/>
<comment type="caution">
    <text evidence="2">The sequence shown here is derived from an EMBL/GenBank/DDBJ whole genome shotgun (WGS) entry which is preliminary data.</text>
</comment>
<accession>A0ABQ7HYM1</accession>
<gene>
    <name evidence="2" type="ORF">TCON_1544</name>
</gene>
<organism evidence="2 3">
    <name type="scientific">Astathelohania contejeani</name>
    <dbReference type="NCBI Taxonomy" id="164912"/>
    <lineage>
        <taxon>Eukaryota</taxon>
        <taxon>Fungi</taxon>
        <taxon>Fungi incertae sedis</taxon>
        <taxon>Microsporidia</taxon>
        <taxon>Astathelohaniidae</taxon>
        <taxon>Astathelohania</taxon>
    </lineage>
</organism>
<evidence type="ECO:0000313" key="3">
    <source>
        <dbReference type="Proteomes" id="UP001516464"/>
    </source>
</evidence>